<name>A0A5J6QLH8_9GAMM</name>
<evidence type="ECO:0000313" key="1">
    <source>
        <dbReference type="EMBL" id="QEY63354.1"/>
    </source>
</evidence>
<sequence>MDQVIARQGDTLDAICWRHYGRTAGVTEAVLEANPGLAELGAVLPLGTTLNLPPQAPQPQRRTVQLWD</sequence>
<dbReference type="Pfam" id="PF05489">
    <property type="entry name" value="Phage_tail_X"/>
    <property type="match status" value="1"/>
</dbReference>
<reference evidence="1 2" key="1">
    <citation type="submission" date="2019-08" db="EMBL/GenBank/DDBJ databases">
        <title>Whole-genome Sequencing of e-waste polymer degrading bacterium Pseudomonas sp. strain PE08.</title>
        <authorList>
            <person name="Kirdat K."/>
            <person name="Debbarma P."/>
            <person name="Narawade N."/>
            <person name="Suyal D."/>
            <person name="Thorat V."/>
            <person name="Shouche Y."/>
            <person name="Goel R."/>
            <person name="Yadav A."/>
        </authorList>
    </citation>
    <scope>NUCLEOTIDE SEQUENCE [LARGE SCALE GENOMIC DNA]</scope>
    <source>
        <strain evidence="1 2">PE08</strain>
    </source>
</reference>
<dbReference type="InterPro" id="IPR036779">
    <property type="entry name" value="LysM_dom_sf"/>
</dbReference>
<organism evidence="1 2">
    <name type="scientific">Metapseudomonas lalkuanensis</name>
    <dbReference type="NCBI Taxonomy" id="2604832"/>
    <lineage>
        <taxon>Bacteria</taxon>
        <taxon>Pseudomonadati</taxon>
        <taxon>Pseudomonadota</taxon>
        <taxon>Gammaproteobacteria</taxon>
        <taxon>Pseudomonadales</taxon>
        <taxon>Pseudomonadaceae</taxon>
        <taxon>Metapseudomonas</taxon>
    </lineage>
</organism>
<proteinExistence type="predicted"/>
<keyword evidence="2" id="KW-1185">Reference proteome</keyword>
<protein>
    <submittedName>
        <fullName evidence="1">Phage tail protein</fullName>
    </submittedName>
</protein>
<accession>A0A5J6QLH8</accession>
<dbReference type="InterPro" id="IPR008861">
    <property type="entry name" value="GpX-like"/>
</dbReference>
<evidence type="ECO:0000313" key="2">
    <source>
        <dbReference type="Proteomes" id="UP000327179"/>
    </source>
</evidence>
<dbReference type="Gene3D" id="3.10.350.10">
    <property type="entry name" value="LysM domain"/>
    <property type="match status" value="1"/>
</dbReference>
<gene>
    <name evidence="1" type="ORF">FXN65_15315</name>
</gene>
<dbReference type="Proteomes" id="UP000327179">
    <property type="component" value="Chromosome"/>
</dbReference>
<dbReference type="EMBL" id="CP043311">
    <property type="protein sequence ID" value="QEY63354.1"/>
    <property type="molecule type" value="Genomic_DNA"/>
</dbReference>
<dbReference type="RefSeq" id="WP_151134001.1">
    <property type="nucleotide sequence ID" value="NZ_CP043311.1"/>
</dbReference>
<dbReference type="KEGG" id="plal:FXN65_15315"/>
<dbReference type="AlphaFoldDB" id="A0A5J6QLH8"/>